<dbReference type="SMART" id="SM00184">
    <property type="entry name" value="RING"/>
    <property type="match status" value="1"/>
</dbReference>
<feature type="region of interest" description="Disordered" evidence="12">
    <location>
        <begin position="191"/>
        <end position="223"/>
    </location>
</feature>
<keyword evidence="6 11" id="KW-0863">Zinc-finger</keyword>
<evidence type="ECO:0000256" key="4">
    <source>
        <dbReference type="ARBA" id="ARBA00022692"/>
    </source>
</evidence>
<name>A0AAV0UGA4_9STRA</name>
<reference evidence="14 16" key="1">
    <citation type="submission" date="2021-11" db="EMBL/GenBank/DDBJ databases">
        <authorList>
            <person name="Islam A."/>
            <person name="Islam S."/>
            <person name="Flora M.S."/>
            <person name="Rahman M."/>
            <person name="Ziaur R.M."/>
            <person name="Epstein J.H."/>
            <person name="Hassan M."/>
            <person name="Klassen M."/>
            <person name="Woodard K."/>
            <person name="Webb A."/>
            <person name="Webby R.J."/>
            <person name="El Zowalaty M.E."/>
        </authorList>
    </citation>
    <scope>NUCLEOTIDE SEQUENCE [LARGE SCALE GENOMIC DNA]</scope>
    <source>
        <strain evidence="14">Pf1</strain>
    </source>
</reference>
<evidence type="ECO:0000256" key="10">
    <source>
        <dbReference type="ARBA" id="ARBA00023136"/>
    </source>
</evidence>
<keyword evidence="8" id="KW-0862">Zinc</keyword>
<evidence type="ECO:0000313" key="15">
    <source>
        <dbReference type="EMBL" id="CAI5734644.1"/>
    </source>
</evidence>
<accession>A0AAV0UGA4</accession>
<gene>
    <name evidence="14" type="ORF">PFR001_LOCUS2424</name>
    <name evidence="15" type="ORF">PFR002_LOCUS7546</name>
</gene>
<evidence type="ECO:0000259" key="13">
    <source>
        <dbReference type="PROSITE" id="PS50089"/>
    </source>
</evidence>
<dbReference type="PANTHER" id="PTHR45768">
    <property type="entry name" value="E3 UBIQUITIN-PROTEIN LIGASE RNF13-LIKE"/>
    <property type="match status" value="1"/>
</dbReference>
<evidence type="ECO:0000256" key="12">
    <source>
        <dbReference type="SAM" id="MobiDB-lite"/>
    </source>
</evidence>
<reference evidence="15" key="2">
    <citation type="submission" date="2022-12" db="EMBL/GenBank/DDBJ databases">
        <authorList>
            <person name="Webb A."/>
        </authorList>
    </citation>
    <scope>NUCLEOTIDE SEQUENCE</scope>
    <source>
        <strain evidence="15">Pf2</strain>
    </source>
</reference>
<dbReference type="InterPro" id="IPR013083">
    <property type="entry name" value="Znf_RING/FYVE/PHD"/>
</dbReference>
<evidence type="ECO:0000313" key="14">
    <source>
        <dbReference type="EMBL" id="CAH0486825.1"/>
    </source>
</evidence>
<evidence type="ECO:0000256" key="9">
    <source>
        <dbReference type="ARBA" id="ARBA00022989"/>
    </source>
</evidence>
<keyword evidence="10" id="KW-0472">Membrane</keyword>
<evidence type="ECO:0000256" key="3">
    <source>
        <dbReference type="ARBA" id="ARBA00022679"/>
    </source>
</evidence>
<feature type="compositionally biased region" description="Basic residues" evidence="12">
    <location>
        <begin position="199"/>
        <end position="212"/>
    </location>
</feature>
<evidence type="ECO:0000256" key="11">
    <source>
        <dbReference type="PROSITE-ProRule" id="PRU00175"/>
    </source>
</evidence>
<dbReference type="AlphaFoldDB" id="A0AAV0UGA4"/>
<dbReference type="EMBL" id="CAKLBC010000527">
    <property type="protein sequence ID" value="CAH0486825.1"/>
    <property type="molecule type" value="Genomic_DNA"/>
</dbReference>
<keyword evidence="16" id="KW-1185">Reference proteome</keyword>
<keyword evidence="3" id="KW-0808">Transferase</keyword>
<feature type="region of interest" description="Disordered" evidence="12">
    <location>
        <begin position="148"/>
        <end position="170"/>
    </location>
</feature>
<dbReference type="Pfam" id="PF13639">
    <property type="entry name" value="zf-RING_2"/>
    <property type="match status" value="1"/>
</dbReference>
<dbReference type="CDD" id="cd16454">
    <property type="entry name" value="RING-H2_PA-TM-RING"/>
    <property type="match status" value="1"/>
</dbReference>
<comment type="pathway">
    <text evidence="2">Protein modification; protein ubiquitination.</text>
</comment>
<dbReference type="InterPro" id="IPR001841">
    <property type="entry name" value="Znf_RING"/>
</dbReference>
<comment type="subcellular location">
    <subcellularLocation>
        <location evidence="1">Membrane</location>
        <topology evidence="1">Single-pass membrane protein</topology>
    </subcellularLocation>
</comment>
<dbReference type="Proteomes" id="UP001157938">
    <property type="component" value="Unassembled WGS sequence"/>
</dbReference>
<dbReference type="PANTHER" id="PTHR45768:SF18">
    <property type="entry name" value="RING-H2 FINGER PROTEIN ATL47-RELATED"/>
    <property type="match status" value="1"/>
</dbReference>
<dbReference type="Proteomes" id="UP001159659">
    <property type="component" value="Unassembled WGS sequence"/>
</dbReference>
<keyword evidence="4" id="KW-0812">Transmembrane</keyword>
<keyword evidence="5" id="KW-0479">Metal-binding</keyword>
<keyword evidence="9" id="KW-1133">Transmembrane helix</keyword>
<evidence type="ECO:0000313" key="17">
    <source>
        <dbReference type="Proteomes" id="UP001159659"/>
    </source>
</evidence>
<feature type="compositionally biased region" description="Low complexity" evidence="12">
    <location>
        <begin position="103"/>
        <end position="125"/>
    </location>
</feature>
<dbReference type="PROSITE" id="PS50089">
    <property type="entry name" value="ZF_RING_2"/>
    <property type="match status" value="1"/>
</dbReference>
<feature type="domain" description="RING-type" evidence="13">
    <location>
        <begin position="479"/>
        <end position="520"/>
    </location>
</feature>
<dbReference type="GO" id="GO:0016740">
    <property type="term" value="F:transferase activity"/>
    <property type="evidence" value="ECO:0007669"/>
    <property type="project" value="UniProtKB-KW"/>
</dbReference>
<evidence type="ECO:0000256" key="7">
    <source>
        <dbReference type="ARBA" id="ARBA00022786"/>
    </source>
</evidence>
<evidence type="ECO:0000256" key="6">
    <source>
        <dbReference type="ARBA" id="ARBA00022771"/>
    </source>
</evidence>
<evidence type="ECO:0000256" key="2">
    <source>
        <dbReference type="ARBA" id="ARBA00004906"/>
    </source>
</evidence>
<keyword evidence="7" id="KW-0833">Ubl conjugation pathway</keyword>
<sequence length="609" mass="67468">MTLTLYICPSEQKVKQFQAHMEHSMASDITPAISKTNEGHWWRWTHGKSGTTASSSLVGSLYNSNHHTKSSSKNQTSAAAEAATFPSYWQKRTTRTPKEENNSVTSSSAPTWSTSPNASSSSSSSPKFFSGTASLLSCNSRAVDGFSKKKASISSQSSRGHRDGLSTKSLVETSSSSSVFMFSTREDKGAASSEITWSKSKRSTIRKDRKNSKNSLSMSSSSRAGIRVVAARNTNFLSNVNEDSEMRVPESSVNLFAFSTQETKPSHSSARGNSRFISSRTKKADKVPAAETTMFAFDGNFSRFNPPTFPVSSSSVATTTSAQSFSTVDPVVSCARAVLQDCIRTRKIEQRTARKRSIEGCFDGDLRENNGFGWQYETISKPWEYGVMSPGSCSSSDDELSQLSSMNPSFYTDKFERGCNSKLAKEEIYRQILVGDNDFSSSPEFQCYSPLIEEKGIPIEVRYQLPLAMGTANETSKECTICQLRYGIGDHIVTLPCQHFFHACCVDKWLWNHTSCPLCRTEVTVDQEAELCNTKHNFTECSPMDRERIRRQMRSSSQHAGFRPVVPVESDQLELEVSRMAIDEDSEAEDEPSYMVCPIPHFATSAQDN</sequence>
<dbReference type="GO" id="GO:0008270">
    <property type="term" value="F:zinc ion binding"/>
    <property type="evidence" value="ECO:0007669"/>
    <property type="project" value="UniProtKB-KW"/>
</dbReference>
<dbReference type="Gene3D" id="3.30.40.10">
    <property type="entry name" value="Zinc/RING finger domain, C3HC4 (zinc finger)"/>
    <property type="match status" value="1"/>
</dbReference>
<protein>
    <recommendedName>
        <fullName evidence="13">RING-type domain-containing protein</fullName>
    </recommendedName>
</protein>
<evidence type="ECO:0000313" key="16">
    <source>
        <dbReference type="Proteomes" id="UP001157938"/>
    </source>
</evidence>
<dbReference type="GO" id="GO:0016020">
    <property type="term" value="C:membrane"/>
    <property type="evidence" value="ECO:0007669"/>
    <property type="project" value="UniProtKB-SubCell"/>
</dbReference>
<dbReference type="EMBL" id="CANTFK010000961">
    <property type="protein sequence ID" value="CAI5734644.1"/>
    <property type="molecule type" value="Genomic_DNA"/>
</dbReference>
<evidence type="ECO:0000256" key="1">
    <source>
        <dbReference type="ARBA" id="ARBA00004167"/>
    </source>
</evidence>
<organism evidence="15 17">
    <name type="scientific">Peronospora farinosa</name>
    <dbReference type="NCBI Taxonomy" id="134698"/>
    <lineage>
        <taxon>Eukaryota</taxon>
        <taxon>Sar</taxon>
        <taxon>Stramenopiles</taxon>
        <taxon>Oomycota</taxon>
        <taxon>Peronosporomycetes</taxon>
        <taxon>Peronosporales</taxon>
        <taxon>Peronosporaceae</taxon>
        <taxon>Peronospora</taxon>
    </lineage>
</organism>
<proteinExistence type="predicted"/>
<feature type="compositionally biased region" description="Low complexity" evidence="12">
    <location>
        <begin position="213"/>
        <end position="222"/>
    </location>
</feature>
<evidence type="ECO:0000256" key="8">
    <source>
        <dbReference type="ARBA" id="ARBA00022833"/>
    </source>
</evidence>
<comment type="caution">
    <text evidence="15">The sequence shown here is derived from an EMBL/GenBank/DDBJ whole genome shotgun (WGS) entry which is preliminary data.</text>
</comment>
<feature type="region of interest" description="Disordered" evidence="12">
    <location>
        <begin position="88"/>
        <end position="125"/>
    </location>
</feature>
<dbReference type="SUPFAM" id="SSF57850">
    <property type="entry name" value="RING/U-box"/>
    <property type="match status" value="1"/>
</dbReference>
<evidence type="ECO:0000256" key="5">
    <source>
        <dbReference type="ARBA" id="ARBA00022723"/>
    </source>
</evidence>